<sequence length="108" mass="10889">MKSLIQAVVIGAALSAPMVSFAQSSAPLTRAQVKAEVVELEKSGYSPAAANDFNYPQIAQTGEERVAANSGNGVGGEAATGFGGAVEHSNISGSPAGKDSTRSPYLGY</sequence>
<protein>
    <recommendedName>
        <fullName evidence="5">DUF4148 domain-containing protein</fullName>
    </recommendedName>
</protein>
<proteinExistence type="predicted"/>
<dbReference type="Pfam" id="PF13663">
    <property type="entry name" value="DUF4148"/>
    <property type="match status" value="1"/>
</dbReference>
<evidence type="ECO:0000313" key="4">
    <source>
        <dbReference type="Proteomes" id="UP000675121"/>
    </source>
</evidence>
<gene>
    <name evidence="3" type="ORF">R70211_07289</name>
</gene>
<dbReference type="AlphaFoldDB" id="A0A9N8N8V7"/>
<keyword evidence="4" id="KW-1185">Reference proteome</keyword>
<feature type="region of interest" description="Disordered" evidence="1">
    <location>
        <begin position="79"/>
        <end position="108"/>
    </location>
</feature>
<dbReference type="Proteomes" id="UP000675121">
    <property type="component" value="Unassembled WGS sequence"/>
</dbReference>
<organism evidence="3 4">
    <name type="scientific">Paraburkholderia domus</name>
    <dbReference type="NCBI Taxonomy" id="2793075"/>
    <lineage>
        <taxon>Bacteria</taxon>
        <taxon>Pseudomonadati</taxon>
        <taxon>Pseudomonadota</taxon>
        <taxon>Betaproteobacteria</taxon>
        <taxon>Burkholderiales</taxon>
        <taxon>Burkholderiaceae</taxon>
        <taxon>Paraburkholderia</taxon>
    </lineage>
</organism>
<evidence type="ECO:0000256" key="1">
    <source>
        <dbReference type="SAM" id="MobiDB-lite"/>
    </source>
</evidence>
<feature type="chain" id="PRO_5040447438" description="DUF4148 domain-containing protein" evidence="2">
    <location>
        <begin position="23"/>
        <end position="108"/>
    </location>
</feature>
<reference evidence="3" key="1">
    <citation type="submission" date="2021-02" db="EMBL/GenBank/DDBJ databases">
        <authorList>
            <person name="Vanwijnsberghe S."/>
        </authorList>
    </citation>
    <scope>NUCLEOTIDE SEQUENCE</scope>
    <source>
        <strain evidence="3">R-70211</strain>
    </source>
</reference>
<dbReference type="InterPro" id="IPR025421">
    <property type="entry name" value="DUF4148"/>
</dbReference>
<dbReference type="RefSeq" id="WP_201083034.1">
    <property type="nucleotide sequence ID" value="NZ_CAJNAS010000037.1"/>
</dbReference>
<feature type="signal peptide" evidence="2">
    <location>
        <begin position="1"/>
        <end position="22"/>
    </location>
</feature>
<dbReference type="EMBL" id="CAJNAS010000037">
    <property type="protein sequence ID" value="CAE6965264.1"/>
    <property type="molecule type" value="Genomic_DNA"/>
</dbReference>
<comment type="caution">
    <text evidence="3">The sequence shown here is derived from an EMBL/GenBank/DDBJ whole genome shotgun (WGS) entry which is preliminary data.</text>
</comment>
<evidence type="ECO:0000256" key="2">
    <source>
        <dbReference type="SAM" id="SignalP"/>
    </source>
</evidence>
<evidence type="ECO:0000313" key="3">
    <source>
        <dbReference type="EMBL" id="CAE6965264.1"/>
    </source>
</evidence>
<evidence type="ECO:0008006" key="5">
    <source>
        <dbReference type="Google" id="ProtNLM"/>
    </source>
</evidence>
<name>A0A9N8N8V7_9BURK</name>
<keyword evidence="2" id="KW-0732">Signal</keyword>
<accession>A0A9N8N8V7</accession>